<protein>
    <recommendedName>
        <fullName evidence="3">CCHC-type domain-containing protein</fullName>
    </recommendedName>
</protein>
<proteinExistence type="predicted"/>
<keyword evidence="1" id="KW-0862">Zinc</keyword>
<sequence>MDQKTVSLLSLGTFRIWLSKLLRDAPIKDLDKILKAEKFIGNFPENLCFVIVVALNTYFENFRSLDIYGNGFGKLCEFNKRYNRLKYTDVLNLVGHIVYEKPIRTLEDQHEFMRCVIEIIRWNPATEQGMIFHLCARLSLLKGEQRLRECERGYYKPLKEWTINEWCEYMGSLSSKGEDPLFVEKQSEQEDNSGENNKKRTSKDMSQIECYNCHENGHYERNCTRIKVPKSMRSSNKS</sequence>
<evidence type="ECO:0000313" key="4">
    <source>
        <dbReference type="EMBL" id="ODV87538.1"/>
    </source>
</evidence>
<evidence type="ECO:0000313" key="5">
    <source>
        <dbReference type="Proteomes" id="UP000094801"/>
    </source>
</evidence>
<feature type="domain" description="CCHC-type" evidence="3">
    <location>
        <begin position="210"/>
        <end position="225"/>
    </location>
</feature>
<dbReference type="InterPro" id="IPR001878">
    <property type="entry name" value="Znf_CCHC"/>
</dbReference>
<keyword evidence="1" id="KW-0479">Metal-binding</keyword>
<dbReference type="Proteomes" id="UP000094801">
    <property type="component" value="Unassembled WGS sequence"/>
</dbReference>
<keyword evidence="1" id="KW-0863">Zinc-finger</keyword>
<feature type="region of interest" description="Disordered" evidence="2">
    <location>
        <begin position="185"/>
        <end position="204"/>
    </location>
</feature>
<dbReference type="Gene3D" id="4.10.60.10">
    <property type="entry name" value="Zinc finger, CCHC-type"/>
    <property type="match status" value="1"/>
</dbReference>
<keyword evidence="5" id="KW-1185">Reference proteome</keyword>
<dbReference type="PROSITE" id="PS50158">
    <property type="entry name" value="ZF_CCHC"/>
    <property type="match status" value="1"/>
</dbReference>
<organism evidence="4 5">
    <name type="scientific">[Candida] arabinofermentans NRRL YB-2248</name>
    <dbReference type="NCBI Taxonomy" id="983967"/>
    <lineage>
        <taxon>Eukaryota</taxon>
        <taxon>Fungi</taxon>
        <taxon>Dikarya</taxon>
        <taxon>Ascomycota</taxon>
        <taxon>Saccharomycotina</taxon>
        <taxon>Pichiomycetes</taxon>
        <taxon>Pichiales</taxon>
        <taxon>Pichiaceae</taxon>
        <taxon>Ogataea</taxon>
        <taxon>Ogataea/Candida clade</taxon>
    </lineage>
</organism>
<evidence type="ECO:0000256" key="1">
    <source>
        <dbReference type="PROSITE-ProRule" id="PRU00047"/>
    </source>
</evidence>
<dbReference type="SUPFAM" id="SSF57756">
    <property type="entry name" value="Retrovirus zinc finger-like domains"/>
    <property type="match status" value="1"/>
</dbReference>
<dbReference type="AlphaFoldDB" id="A0A1E4T7A6"/>
<dbReference type="EMBL" id="KV453848">
    <property type="protein sequence ID" value="ODV87538.1"/>
    <property type="molecule type" value="Genomic_DNA"/>
</dbReference>
<accession>A0A1E4T7A6</accession>
<evidence type="ECO:0000256" key="2">
    <source>
        <dbReference type="SAM" id="MobiDB-lite"/>
    </source>
</evidence>
<reference evidence="5" key="1">
    <citation type="submission" date="2016-04" db="EMBL/GenBank/DDBJ databases">
        <title>Comparative genomics of biotechnologically important yeasts.</title>
        <authorList>
            <consortium name="DOE Joint Genome Institute"/>
            <person name="Riley R."/>
            <person name="Haridas S."/>
            <person name="Wolfe K.H."/>
            <person name="Lopes M.R."/>
            <person name="Hittinger C.T."/>
            <person name="Goker M."/>
            <person name="Salamov A."/>
            <person name="Wisecaver J."/>
            <person name="Long T.M."/>
            <person name="Aerts A.L."/>
            <person name="Barry K."/>
            <person name="Choi C."/>
            <person name="Clum A."/>
            <person name="Coughlan A.Y."/>
            <person name="Deshpande S."/>
            <person name="Douglass A.P."/>
            <person name="Hanson S.J."/>
            <person name="Klenk H.-P."/>
            <person name="Labutti K."/>
            <person name="Lapidus A."/>
            <person name="Lindquist E."/>
            <person name="Lipzen A."/>
            <person name="Meier-Kolthoff J.P."/>
            <person name="Ohm R.A."/>
            <person name="Otillar R.P."/>
            <person name="Pangilinan J."/>
            <person name="Peng Y."/>
            <person name="Rokas A."/>
            <person name="Rosa C.A."/>
            <person name="Scheuner C."/>
            <person name="Sibirny A.A."/>
            <person name="Slot J.C."/>
            <person name="Stielow J.B."/>
            <person name="Sun H."/>
            <person name="Kurtzman C.P."/>
            <person name="Blackwell M."/>
            <person name="Grigoriev I.V."/>
            <person name="Jeffries T.W."/>
        </authorList>
    </citation>
    <scope>NUCLEOTIDE SEQUENCE [LARGE SCALE GENOMIC DNA]</scope>
    <source>
        <strain evidence="5">NRRL YB-2248</strain>
    </source>
</reference>
<evidence type="ECO:0000259" key="3">
    <source>
        <dbReference type="PROSITE" id="PS50158"/>
    </source>
</evidence>
<name>A0A1E4T7A6_9ASCO</name>
<dbReference type="GO" id="GO:0003676">
    <property type="term" value="F:nucleic acid binding"/>
    <property type="evidence" value="ECO:0007669"/>
    <property type="project" value="InterPro"/>
</dbReference>
<dbReference type="InterPro" id="IPR036875">
    <property type="entry name" value="Znf_CCHC_sf"/>
</dbReference>
<dbReference type="GO" id="GO:0008270">
    <property type="term" value="F:zinc ion binding"/>
    <property type="evidence" value="ECO:0007669"/>
    <property type="project" value="UniProtKB-KW"/>
</dbReference>
<dbReference type="OrthoDB" id="1738001at2759"/>
<gene>
    <name evidence="4" type="ORF">CANARDRAFT_97384</name>
</gene>